<dbReference type="GO" id="GO:0032259">
    <property type="term" value="P:methylation"/>
    <property type="evidence" value="ECO:0007669"/>
    <property type="project" value="UniProtKB-KW"/>
</dbReference>
<dbReference type="Pfam" id="PF00809">
    <property type="entry name" value="Pterin_bind"/>
    <property type="match status" value="1"/>
</dbReference>
<dbReference type="EMBL" id="CM016762">
    <property type="protein sequence ID" value="TMS32683.1"/>
    <property type="molecule type" value="Genomic_DNA"/>
</dbReference>
<dbReference type="Proteomes" id="UP000298663">
    <property type="component" value="Chromosome X"/>
</dbReference>
<gene>
    <name evidence="8" type="ORF">L596_000491</name>
</gene>
<dbReference type="InterPro" id="IPR011005">
    <property type="entry name" value="Dihydropteroate_synth-like_sf"/>
</dbReference>
<dbReference type="GO" id="GO:0005829">
    <property type="term" value="C:cytosol"/>
    <property type="evidence" value="ECO:0007669"/>
    <property type="project" value="TreeGrafter"/>
</dbReference>
<comment type="caution">
    <text evidence="8">The sequence shown here is derived from an EMBL/GenBank/DDBJ whole genome shotgun (WGS) entry which is preliminary data.</text>
</comment>
<organism evidence="8 9">
    <name type="scientific">Steinernema carpocapsae</name>
    <name type="common">Entomopathogenic nematode</name>
    <dbReference type="NCBI Taxonomy" id="34508"/>
    <lineage>
        <taxon>Eukaryota</taxon>
        <taxon>Metazoa</taxon>
        <taxon>Ecdysozoa</taxon>
        <taxon>Nematoda</taxon>
        <taxon>Chromadorea</taxon>
        <taxon>Rhabditida</taxon>
        <taxon>Tylenchina</taxon>
        <taxon>Panagrolaimomorpha</taxon>
        <taxon>Strongyloidoidea</taxon>
        <taxon>Steinernematidae</taxon>
        <taxon>Steinernema</taxon>
    </lineage>
</organism>
<dbReference type="OrthoDB" id="261426at2759"/>
<dbReference type="InterPro" id="IPR050554">
    <property type="entry name" value="Met_Synthase/Corrinoid"/>
</dbReference>
<evidence type="ECO:0000313" key="8">
    <source>
        <dbReference type="EMBL" id="TMS32683.1"/>
    </source>
</evidence>
<dbReference type="GO" id="GO:0046653">
    <property type="term" value="P:tetrahydrofolate metabolic process"/>
    <property type="evidence" value="ECO:0007669"/>
    <property type="project" value="TreeGrafter"/>
</dbReference>
<feature type="domain" description="Pterin-binding" evidence="7">
    <location>
        <begin position="1"/>
        <end position="150"/>
    </location>
</feature>
<name>A0A4V6I750_STECR</name>
<evidence type="ECO:0000256" key="3">
    <source>
        <dbReference type="ARBA" id="ARBA00022628"/>
    </source>
</evidence>
<dbReference type="GO" id="GO:0046872">
    <property type="term" value="F:metal ion binding"/>
    <property type="evidence" value="ECO:0007669"/>
    <property type="project" value="UniProtKB-KW"/>
</dbReference>
<dbReference type="PROSITE" id="PS50972">
    <property type="entry name" value="PTERIN_BINDING"/>
    <property type="match status" value="1"/>
</dbReference>
<evidence type="ECO:0000313" key="9">
    <source>
        <dbReference type="Proteomes" id="UP000298663"/>
    </source>
</evidence>
<keyword evidence="6" id="KW-0170">Cobalt</keyword>
<dbReference type="InterPro" id="IPR000489">
    <property type="entry name" value="Pterin-binding_dom"/>
</dbReference>
<keyword evidence="5" id="KW-0479">Metal-binding</keyword>
<dbReference type="FunFam" id="3.20.20.20:FF:000002">
    <property type="entry name" value="Methionine synthase"/>
    <property type="match status" value="1"/>
</dbReference>
<evidence type="ECO:0000256" key="5">
    <source>
        <dbReference type="ARBA" id="ARBA00022723"/>
    </source>
</evidence>
<evidence type="ECO:0000256" key="6">
    <source>
        <dbReference type="ARBA" id="ARBA00023285"/>
    </source>
</evidence>
<dbReference type="GO" id="GO:0031419">
    <property type="term" value="F:cobalamin binding"/>
    <property type="evidence" value="ECO:0007669"/>
    <property type="project" value="UniProtKB-KW"/>
</dbReference>
<keyword evidence="3" id="KW-0846">Cobalamin</keyword>
<keyword evidence="9" id="KW-1185">Reference proteome</keyword>
<protein>
    <recommendedName>
        <fullName evidence="7">Pterin-binding domain-containing protein</fullName>
    </recommendedName>
</protein>
<dbReference type="GO" id="GO:0050667">
    <property type="term" value="P:homocysteine metabolic process"/>
    <property type="evidence" value="ECO:0007669"/>
    <property type="project" value="TreeGrafter"/>
</dbReference>
<dbReference type="SUPFAM" id="SSF51717">
    <property type="entry name" value="Dihydropteroate synthetase-like"/>
    <property type="match status" value="1"/>
</dbReference>
<evidence type="ECO:0000256" key="4">
    <source>
        <dbReference type="ARBA" id="ARBA00022679"/>
    </source>
</evidence>
<reference evidence="8 9" key="2">
    <citation type="journal article" date="2019" name="G3 (Bethesda)">
        <title>Hybrid Assembly of the Genome of the Entomopathogenic Nematode Steinernema carpocapsae Identifies the X-Chromosome.</title>
        <authorList>
            <person name="Serra L."/>
            <person name="Macchietto M."/>
            <person name="Macias-Munoz A."/>
            <person name="McGill C.J."/>
            <person name="Rodriguez I.M."/>
            <person name="Rodriguez B."/>
            <person name="Murad R."/>
            <person name="Mortazavi A."/>
        </authorList>
    </citation>
    <scope>NUCLEOTIDE SEQUENCE [LARGE SCALE GENOMIC DNA]</scope>
    <source>
        <strain evidence="8 9">ALL</strain>
    </source>
</reference>
<dbReference type="STRING" id="34508.A0A4V6I750"/>
<comment type="similarity">
    <text evidence="1">Belongs to the vitamin-B12 dependent methionine synthase family.</text>
</comment>
<evidence type="ECO:0000256" key="1">
    <source>
        <dbReference type="ARBA" id="ARBA00010398"/>
    </source>
</evidence>
<keyword evidence="4" id="KW-0808">Transferase</keyword>
<evidence type="ECO:0000256" key="2">
    <source>
        <dbReference type="ARBA" id="ARBA00022603"/>
    </source>
</evidence>
<keyword evidence="2" id="KW-0489">Methyltransferase</keyword>
<evidence type="ECO:0000259" key="7">
    <source>
        <dbReference type="PROSITE" id="PS50972"/>
    </source>
</evidence>
<dbReference type="Gene3D" id="3.20.20.20">
    <property type="entry name" value="Dihydropteroate synthase-like"/>
    <property type="match status" value="1"/>
</dbReference>
<dbReference type="AlphaFoldDB" id="A0A4V6I750"/>
<dbReference type="EMBL" id="AZBU02000001">
    <property type="protein sequence ID" value="TMS32683.1"/>
    <property type="molecule type" value="Genomic_DNA"/>
</dbReference>
<dbReference type="GO" id="GO:0008705">
    <property type="term" value="F:methionine synthase activity"/>
    <property type="evidence" value="ECO:0007669"/>
    <property type="project" value="TreeGrafter"/>
</dbReference>
<proteinExistence type="inferred from homology"/>
<sequence length="177" mass="20014">MEKARIIQRYGAAVVIMAFDEEGQAAETDRKFAICERSYNILVSQVNFNPNDIIFDPNILTIATGMEEHANYRIFIECCSMIKENLPGAHISGRISNISFSFRGMEVVREAMHCVFLFHAIKAGLNMGIVNAGALPLYTDIQKKLLNLCEDLLWNRDPDDTEKMLLLAQKLDKGDKK</sequence>
<reference evidence="8 9" key="1">
    <citation type="journal article" date="2015" name="Genome Biol.">
        <title>Comparative genomics of Steinernema reveals deeply conserved gene regulatory networks.</title>
        <authorList>
            <person name="Dillman A.R."/>
            <person name="Macchietto M."/>
            <person name="Porter C.F."/>
            <person name="Rogers A."/>
            <person name="Williams B."/>
            <person name="Antoshechkin I."/>
            <person name="Lee M.M."/>
            <person name="Goodwin Z."/>
            <person name="Lu X."/>
            <person name="Lewis E.E."/>
            <person name="Goodrich-Blair H."/>
            <person name="Stock S.P."/>
            <person name="Adams B.J."/>
            <person name="Sternberg P.W."/>
            <person name="Mortazavi A."/>
        </authorList>
    </citation>
    <scope>NUCLEOTIDE SEQUENCE [LARGE SCALE GENOMIC DNA]</scope>
    <source>
        <strain evidence="8 9">ALL</strain>
    </source>
</reference>
<dbReference type="PANTHER" id="PTHR45833:SF1">
    <property type="entry name" value="METHIONINE SYNTHASE"/>
    <property type="match status" value="1"/>
</dbReference>
<accession>A0A4V6I750</accession>
<dbReference type="PANTHER" id="PTHR45833">
    <property type="entry name" value="METHIONINE SYNTHASE"/>
    <property type="match status" value="1"/>
</dbReference>